<dbReference type="SUPFAM" id="SSF161229">
    <property type="entry name" value="E6 C-terminal domain-like"/>
    <property type="match status" value="2"/>
</dbReference>
<dbReference type="GO" id="GO:0039502">
    <property type="term" value="P:symbiont-mediated suppression of host type I interferon-mediated signaling pathway"/>
    <property type="evidence" value="ECO:0007669"/>
    <property type="project" value="UniProtKB-UniRule"/>
</dbReference>
<sequence>MESLPRNLEDYCTHYGISFFNLQLRCVFCNYWIDSVQLASFHCKQLALIWKKNVCYAACTRCLKLCAAHERERFYQCNVRSDLLADFLHKPLNDVVIRCLYCLCKLDFIEKLEHCFNQDYFHLVRCYWRGKCRNCKYNEG</sequence>
<dbReference type="GO" id="GO:0006355">
    <property type="term" value="P:regulation of DNA-templated transcription"/>
    <property type="evidence" value="ECO:0007669"/>
    <property type="project" value="UniProtKB-UniRule"/>
</dbReference>
<comment type="function">
    <text evidence="16">Plays a major role in the induction and maintenance of cellular transformation. E6 associates with host UBE3A/E6-AP ubiquitin-protein ligase and modulates its activity. Protects host keratinocytes from apoptosis by mediating the degradation of host BAK1. May also inhibit host immune response.</text>
</comment>
<evidence type="ECO:0000256" key="13">
    <source>
        <dbReference type="ARBA" id="ARBA00023200"/>
    </source>
</evidence>
<comment type="subunit">
    <text evidence="16">Forms homodimers. Interacts with ubiquitin-protein ligase UBE3A/E6-AP; this interaction stimulates UBE3A ubiquitin activity. Interacts with host BAK1.</text>
</comment>
<organism evidence="18">
    <name type="scientific">Gammapapillomavirus 12</name>
    <dbReference type="NCBI Taxonomy" id="1513257"/>
    <lineage>
        <taxon>Viruses</taxon>
        <taxon>Monodnaviria</taxon>
        <taxon>Shotokuvirae</taxon>
        <taxon>Cossaviricota</taxon>
        <taxon>Papovaviricetes</taxon>
        <taxon>Zurhausenvirales</taxon>
        <taxon>Papillomaviridae</taxon>
        <taxon>Firstpapillomavirinae</taxon>
        <taxon>Gammapapillomavirus</taxon>
    </lineage>
</organism>
<evidence type="ECO:0000256" key="14">
    <source>
        <dbReference type="ARBA" id="ARBA00023280"/>
    </source>
</evidence>
<dbReference type="HAMAP" id="MF_04006">
    <property type="entry name" value="HPV_E6"/>
    <property type="match status" value="1"/>
</dbReference>
<dbReference type="InterPro" id="IPR038575">
    <property type="entry name" value="E6_sf"/>
</dbReference>
<keyword evidence="4 16" id="KW-0945">Host-virus interaction</keyword>
<dbReference type="GO" id="GO:0052170">
    <property type="term" value="P:symbiont-mediated suppression of host innate immune response"/>
    <property type="evidence" value="ECO:0007669"/>
    <property type="project" value="UniProtKB-KW"/>
</dbReference>
<evidence type="ECO:0000256" key="4">
    <source>
        <dbReference type="ARBA" id="ARBA00022581"/>
    </source>
</evidence>
<feature type="zinc finger region" evidence="16">
    <location>
        <begin position="99"/>
        <end position="135"/>
    </location>
</feature>
<comment type="subcellular location">
    <subcellularLocation>
        <location evidence="16 17">Host cytoplasm</location>
    </subcellularLocation>
    <subcellularLocation>
        <location evidence="16 17">Host nucleus</location>
    </subcellularLocation>
</comment>
<keyword evidence="6 16" id="KW-0479">Metal-binding</keyword>
<dbReference type="GO" id="GO:0006351">
    <property type="term" value="P:DNA-templated transcription"/>
    <property type="evidence" value="ECO:0007669"/>
    <property type="project" value="UniProtKB-UniRule"/>
</dbReference>
<dbReference type="GO" id="GO:0030430">
    <property type="term" value="C:host cell cytoplasm"/>
    <property type="evidence" value="ECO:0007669"/>
    <property type="project" value="UniProtKB-SubCell"/>
</dbReference>
<evidence type="ECO:0000256" key="12">
    <source>
        <dbReference type="ARBA" id="ARBA00023163"/>
    </source>
</evidence>
<keyword evidence="12 16" id="KW-0804">Transcription</keyword>
<feature type="zinc finger region" evidence="16">
    <location>
        <begin position="26"/>
        <end position="62"/>
    </location>
</feature>
<keyword evidence="11 16" id="KW-0010">Activator</keyword>
<evidence type="ECO:0000256" key="10">
    <source>
        <dbReference type="ARBA" id="ARBA00023125"/>
    </source>
</evidence>
<evidence type="ECO:0000256" key="9">
    <source>
        <dbReference type="ARBA" id="ARBA00023015"/>
    </source>
</evidence>
<evidence type="ECO:0000256" key="1">
    <source>
        <dbReference type="ARBA" id="ARBA00006346"/>
    </source>
</evidence>
<keyword evidence="14 16" id="KW-0899">Viral immunoevasion</keyword>
<keyword evidence="3 16" id="KW-1048">Host nucleus</keyword>
<evidence type="ECO:0000256" key="2">
    <source>
        <dbReference type="ARBA" id="ARBA00022518"/>
    </source>
</evidence>
<keyword evidence="7 16" id="KW-0863">Zinc-finger</keyword>
<evidence type="ECO:0000256" key="3">
    <source>
        <dbReference type="ARBA" id="ARBA00022562"/>
    </source>
</evidence>
<evidence type="ECO:0000256" key="15">
    <source>
        <dbReference type="ARBA" id="ARBA00023323"/>
    </source>
</evidence>
<dbReference type="EMBL" id="MF588771">
    <property type="protein sequence ID" value="ATQ38677.1"/>
    <property type="molecule type" value="Genomic_DNA"/>
</dbReference>
<evidence type="ECO:0000256" key="6">
    <source>
        <dbReference type="ARBA" id="ARBA00022723"/>
    </source>
</evidence>
<name>A0A2D2AMK6_9PAPI</name>
<evidence type="ECO:0000256" key="8">
    <source>
        <dbReference type="ARBA" id="ARBA00022833"/>
    </source>
</evidence>
<keyword evidence="5 16" id="KW-1090">Inhibition of host innate immune response by virus</keyword>
<evidence type="ECO:0000256" key="7">
    <source>
        <dbReference type="ARBA" id="ARBA00022771"/>
    </source>
</evidence>
<dbReference type="GO" id="GO:0008270">
    <property type="term" value="F:zinc ion binding"/>
    <property type="evidence" value="ECO:0007669"/>
    <property type="project" value="UniProtKB-KW"/>
</dbReference>
<reference evidence="18" key="1">
    <citation type="journal article" date="2018" name="MSphere">
        <title>Metagenomic Discovery of 83 New Human Papillomavirus Types in Patients with Immunodeficiency.</title>
        <authorList>
            <person name="Pastrana D.V."/>
            <person name="Peretti A."/>
            <person name="Welch N.L."/>
            <person name="Borgogna C."/>
            <person name="Olivero C."/>
            <person name="Badolato R."/>
            <person name="Notarangelo L.D."/>
            <person name="Gariglio M."/>
            <person name="FitzGerald P.C."/>
            <person name="McIntosh C.E."/>
            <person name="Reeves J."/>
            <person name="Starrett G.J."/>
            <person name="Bliskovsky V."/>
            <person name="Velez D."/>
            <person name="Brownell I."/>
            <person name="Yarchoan R."/>
            <person name="Wyvill K.M."/>
            <person name="Uldrick T.S."/>
            <person name="Maldarelli F."/>
            <person name="Lisco A."/>
            <person name="Sereti I."/>
            <person name="Gonzalez C.M."/>
            <person name="Androphy E.J."/>
            <person name="McBride A.A."/>
            <person name="Van Doorslaer K."/>
            <person name="Garcia F."/>
            <person name="Dvoretzky I."/>
            <person name="Liu J.S."/>
            <person name="Han J."/>
            <person name="Murphy P.M."/>
            <person name="McDermott D.H."/>
            <person name="Buck C.B."/>
        </authorList>
    </citation>
    <scope>NUCLEOTIDE SEQUENCE</scope>
    <source>
        <strain evidence="18">IGamma12_w34c19b</strain>
    </source>
</reference>
<accession>A0A2D2AMK6</accession>
<comment type="similarity">
    <text evidence="1 16 17">Belongs to the papillomaviridae E6 protein family.</text>
</comment>
<keyword evidence="8 16" id="KW-0862">Zinc</keyword>
<evidence type="ECO:0000256" key="11">
    <source>
        <dbReference type="ARBA" id="ARBA00023159"/>
    </source>
</evidence>
<keyword evidence="2 16" id="KW-0244">Early protein</keyword>
<dbReference type="Pfam" id="PF00518">
    <property type="entry name" value="E6"/>
    <property type="match status" value="1"/>
</dbReference>
<comment type="caution">
    <text evidence="16">Lacks conserved residue(s) required for the propagation of feature annotation.</text>
</comment>
<keyword evidence="15 16" id="KW-1119">Modulation of host cell apoptosis by virus</keyword>
<dbReference type="Gene3D" id="3.30.240.40">
    <property type="entry name" value="E6 early regulatory protein"/>
    <property type="match status" value="2"/>
</dbReference>
<keyword evidence="13 16" id="KW-1035">Host cytoplasm</keyword>
<protein>
    <recommendedName>
        <fullName evidence="16 17">Protein E6</fullName>
    </recommendedName>
</protein>
<evidence type="ECO:0000256" key="16">
    <source>
        <dbReference type="HAMAP-Rule" id="MF_04006"/>
    </source>
</evidence>
<keyword evidence="9 16" id="KW-0805">Transcription regulation</keyword>
<dbReference type="GO" id="GO:0039648">
    <property type="term" value="P:symbiont-mediated perturbation of host ubiquitin-like protein modification"/>
    <property type="evidence" value="ECO:0007669"/>
    <property type="project" value="UniProtKB-UniRule"/>
</dbReference>
<evidence type="ECO:0000313" key="18">
    <source>
        <dbReference type="EMBL" id="ATQ38677.1"/>
    </source>
</evidence>
<proteinExistence type="inferred from homology"/>
<dbReference type="InterPro" id="IPR001334">
    <property type="entry name" value="E6"/>
</dbReference>
<dbReference type="GO" id="GO:0052150">
    <property type="term" value="P:symbiont-mediated perturbation of host apoptosis"/>
    <property type="evidence" value="ECO:0007669"/>
    <property type="project" value="UniProtKB-KW"/>
</dbReference>
<evidence type="ECO:0000256" key="17">
    <source>
        <dbReference type="RuleBase" id="RU363123"/>
    </source>
</evidence>
<keyword evidence="10 16" id="KW-0238">DNA-binding</keyword>
<dbReference type="GO" id="GO:0042025">
    <property type="term" value="C:host cell nucleus"/>
    <property type="evidence" value="ECO:0007669"/>
    <property type="project" value="UniProtKB-SubCell"/>
</dbReference>
<dbReference type="GO" id="GO:0003677">
    <property type="term" value="F:DNA binding"/>
    <property type="evidence" value="ECO:0007669"/>
    <property type="project" value="UniProtKB-UniRule"/>
</dbReference>
<evidence type="ECO:0000256" key="5">
    <source>
        <dbReference type="ARBA" id="ARBA00022632"/>
    </source>
</evidence>
<gene>
    <name evidence="16 18" type="primary">E6</name>
</gene>